<gene>
    <name evidence="1" type="ORF">L195_g030992</name>
</gene>
<evidence type="ECO:0000313" key="2">
    <source>
        <dbReference type="Proteomes" id="UP000236291"/>
    </source>
</evidence>
<proteinExistence type="predicted"/>
<sequence>MDVPARLHLIWELGHRNCVYQLYMLISCMNVGTVYGGLENPFSYSMKPRVGNNKIPPVSRHYCVPLQCYHLDLINFTEFQFPGS</sequence>
<reference evidence="1 2" key="1">
    <citation type="journal article" date="2014" name="Am. J. Bot.">
        <title>Genome assembly and annotation for red clover (Trifolium pratense; Fabaceae).</title>
        <authorList>
            <person name="Istvanek J."/>
            <person name="Jaros M."/>
            <person name="Krenek A."/>
            <person name="Repkova J."/>
        </authorList>
    </citation>
    <scope>NUCLEOTIDE SEQUENCE [LARGE SCALE GENOMIC DNA]</scope>
    <source>
        <strain evidence="2">cv. Tatra</strain>
        <tissue evidence="1">Young leaves</tissue>
    </source>
</reference>
<organism evidence="1 2">
    <name type="scientific">Trifolium pratense</name>
    <name type="common">Red clover</name>
    <dbReference type="NCBI Taxonomy" id="57577"/>
    <lineage>
        <taxon>Eukaryota</taxon>
        <taxon>Viridiplantae</taxon>
        <taxon>Streptophyta</taxon>
        <taxon>Embryophyta</taxon>
        <taxon>Tracheophyta</taxon>
        <taxon>Spermatophyta</taxon>
        <taxon>Magnoliopsida</taxon>
        <taxon>eudicotyledons</taxon>
        <taxon>Gunneridae</taxon>
        <taxon>Pentapetalae</taxon>
        <taxon>rosids</taxon>
        <taxon>fabids</taxon>
        <taxon>Fabales</taxon>
        <taxon>Fabaceae</taxon>
        <taxon>Papilionoideae</taxon>
        <taxon>50 kb inversion clade</taxon>
        <taxon>NPAAA clade</taxon>
        <taxon>Hologalegina</taxon>
        <taxon>IRL clade</taxon>
        <taxon>Trifolieae</taxon>
        <taxon>Trifolium</taxon>
    </lineage>
</organism>
<dbReference type="EMBL" id="ASHM01028472">
    <property type="protein sequence ID" value="PNX75061.1"/>
    <property type="molecule type" value="Genomic_DNA"/>
</dbReference>
<dbReference type="PROSITE" id="PS51257">
    <property type="entry name" value="PROKAR_LIPOPROTEIN"/>
    <property type="match status" value="1"/>
</dbReference>
<comment type="caution">
    <text evidence="1">The sequence shown here is derived from an EMBL/GenBank/DDBJ whole genome shotgun (WGS) entry which is preliminary data.</text>
</comment>
<reference evidence="1 2" key="2">
    <citation type="journal article" date="2017" name="Front. Plant Sci.">
        <title>Gene Classification and Mining of Molecular Markers Useful in Red Clover (Trifolium pratense) Breeding.</title>
        <authorList>
            <person name="Istvanek J."/>
            <person name="Dluhosova J."/>
            <person name="Dluhos P."/>
            <person name="Patkova L."/>
            <person name="Nedelnik J."/>
            <person name="Repkova J."/>
        </authorList>
    </citation>
    <scope>NUCLEOTIDE SEQUENCE [LARGE SCALE GENOMIC DNA]</scope>
    <source>
        <strain evidence="2">cv. Tatra</strain>
        <tissue evidence="1">Young leaves</tissue>
    </source>
</reference>
<protein>
    <submittedName>
        <fullName evidence="1">Uncharacterized protein</fullName>
    </submittedName>
</protein>
<dbReference type="Proteomes" id="UP000236291">
    <property type="component" value="Unassembled WGS sequence"/>
</dbReference>
<accession>A0A2K3L956</accession>
<dbReference type="AlphaFoldDB" id="A0A2K3L956"/>
<evidence type="ECO:0000313" key="1">
    <source>
        <dbReference type="EMBL" id="PNX75061.1"/>
    </source>
</evidence>
<name>A0A2K3L956_TRIPR</name>